<feature type="compositionally biased region" description="Low complexity" evidence="1">
    <location>
        <begin position="138"/>
        <end position="153"/>
    </location>
</feature>
<gene>
    <name evidence="2" type="ORF">SDC9_204696</name>
</gene>
<dbReference type="EMBL" id="VSSQ01128009">
    <property type="protein sequence ID" value="MPN57002.1"/>
    <property type="molecule type" value="Genomic_DNA"/>
</dbReference>
<accession>A0A645J1L6</accession>
<evidence type="ECO:0000256" key="1">
    <source>
        <dbReference type="SAM" id="MobiDB-lite"/>
    </source>
</evidence>
<name>A0A645J1L6_9ZZZZ</name>
<reference evidence="2" key="1">
    <citation type="submission" date="2019-08" db="EMBL/GenBank/DDBJ databases">
        <authorList>
            <person name="Kucharzyk K."/>
            <person name="Murdoch R.W."/>
            <person name="Higgins S."/>
            <person name="Loffler F."/>
        </authorList>
    </citation>
    <scope>NUCLEOTIDE SEQUENCE</scope>
</reference>
<feature type="compositionally biased region" description="Basic residues" evidence="1">
    <location>
        <begin position="93"/>
        <end position="109"/>
    </location>
</feature>
<feature type="compositionally biased region" description="Pro residues" evidence="1">
    <location>
        <begin position="69"/>
        <end position="78"/>
    </location>
</feature>
<sequence>MPGAVVPGRADPAVQTRRKVPDWATAPGFRSRSRATPERKRREPNSCTDCAASDTRMPPRFPAVRSPAWPGPCPPASPLAPCVPSTAIPPVRNCRRKDSRSTRSSRRPGWKPGPIRRDTRRAIRPAAAPALRVPQNHSTAGWSAPAAADSANA</sequence>
<evidence type="ECO:0000313" key="2">
    <source>
        <dbReference type="EMBL" id="MPN57002.1"/>
    </source>
</evidence>
<feature type="region of interest" description="Disordered" evidence="1">
    <location>
        <begin position="1"/>
        <end position="153"/>
    </location>
</feature>
<feature type="compositionally biased region" description="Basic and acidic residues" evidence="1">
    <location>
        <begin position="35"/>
        <end position="44"/>
    </location>
</feature>
<protein>
    <submittedName>
        <fullName evidence="2">Uncharacterized protein</fullName>
    </submittedName>
</protein>
<organism evidence="2">
    <name type="scientific">bioreactor metagenome</name>
    <dbReference type="NCBI Taxonomy" id="1076179"/>
    <lineage>
        <taxon>unclassified sequences</taxon>
        <taxon>metagenomes</taxon>
        <taxon>ecological metagenomes</taxon>
    </lineage>
</organism>
<comment type="caution">
    <text evidence="2">The sequence shown here is derived from an EMBL/GenBank/DDBJ whole genome shotgun (WGS) entry which is preliminary data.</text>
</comment>
<proteinExistence type="predicted"/>
<dbReference type="AlphaFoldDB" id="A0A645J1L6"/>